<protein>
    <submittedName>
        <fullName evidence="5">ABC transporter ATP-binding protein</fullName>
    </submittedName>
</protein>
<dbReference type="EMBL" id="CP158568">
    <property type="protein sequence ID" value="XBY45730.1"/>
    <property type="molecule type" value="Genomic_DNA"/>
</dbReference>
<dbReference type="PROSITE" id="PS00211">
    <property type="entry name" value="ABC_TRANSPORTER_1"/>
    <property type="match status" value="1"/>
</dbReference>
<dbReference type="RefSeq" id="WP_407050825.1">
    <property type="nucleotide sequence ID" value="NZ_CP158568.1"/>
</dbReference>
<dbReference type="KEGG" id="mflg:ABS361_05525"/>
<dbReference type="PROSITE" id="PS50893">
    <property type="entry name" value="ABC_TRANSPORTER_2"/>
    <property type="match status" value="1"/>
</dbReference>
<dbReference type="AlphaFoldDB" id="A0AAU7XDA8"/>
<dbReference type="GO" id="GO:0016887">
    <property type="term" value="F:ATP hydrolysis activity"/>
    <property type="evidence" value="ECO:0007669"/>
    <property type="project" value="InterPro"/>
</dbReference>
<evidence type="ECO:0000256" key="2">
    <source>
        <dbReference type="ARBA" id="ARBA00022741"/>
    </source>
</evidence>
<dbReference type="SMART" id="SM00382">
    <property type="entry name" value="AAA"/>
    <property type="match status" value="1"/>
</dbReference>
<feature type="domain" description="ABC transporter" evidence="4">
    <location>
        <begin position="4"/>
        <end position="235"/>
    </location>
</feature>
<gene>
    <name evidence="5" type="ORF">ABS361_05525</name>
</gene>
<comment type="similarity">
    <text evidence="1">Belongs to the ABC transporter superfamily.</text>
</comment>
<sequence>MIELRLDDVRVAHGRVPILHGISTPPLRGGEVVAVIGPNAAGKSTLMRRIAGLVGGAGTVSLTGTSRVAGRRVPSCCYMPQDGAVAAALSVYEAVLLALKQGASWGVTDADLGRVERVLDDLRLTDLGFRSMARLSGGQRQLVSLAETLVREPDLALLDEPTSALDLSRQIEILDHVRGVARQRGTCVLISIHDLNQALRIADTVLVLDGGRLVALGPPAAVITPALLRTVYGVEARVEAAGSAGLHVLVDGLSGLRKAPGGTGAATAIAAP</sequence>
<name>A0AAU7XDA8_9HYPH</name>
<dbReference type="InterPro" id="IPR003593">
    <property type="entry name" value="AAA+_ATPase"/>
</dbReference>
<evidence type="ECO:0000313" key="5">
    <source>
        <dbReference type="EMBL" id="XBY45730.1"/>
    </source>
</evidence>
<dbReference type="InterPro" id="IPR027417">
    <property type="entry name" value="P-loop_NTPase"/>
</dbReference>
<proteinExistence type="inferred from homology"/>
<evidence type="ECO:0000259" key="4">
    <source>
        <dbReference type="PROSITE" id="PS50893"/>
    </source>
</evidence>
<evidence type="ECO:0000256" key="1">
    <source>
        <dbReference type="ARBA" id="ARBA00005417"/>
    </source>
</evidence>
<keyword evidence="3 5" id="KW-0067">ATP-binding</keyword>
<accession>A0AAU7XDA8</accession>
<evidence type="ECO:0000256" key="3">
    <source>
        <dbReference type="ARBA" id="ARBA00022840"/>
    </source>
</evidence>
<dbReference type="GO" id="GO:0005524">
    <property type="term" value="F:ATP binding"/>
    <property type="evidence" value="ECO:0007669"/>
    <property type="project" value="UniProtKB-KW"/>
</dbReference>
<reference evidence="5" key="1">
    <citation type="submission" date="2024-06" db="EMBL/GenBank/DDBJ databases">
        <title>Methylostella associata gen. nov., sp. nov., a novel Ancalomicrobiaceae-affiliated facultatively methylotrophic bacteria that feed on methanotrophs of the genus Methylococcus.</title>
        <authorList>
            <person name="Saltykova V."/>
            <person name="Danilova O.V."/>
            <person name="Oshkin I.Y."/>
            <person name="Belova S.E."/>
            <person name="Pimenov N.V."/>
            <person name="Dedysh S.N."/>
        </authorList>
    </citation>
    <scope>NUCLEOTIDE SEQUENCE</scope>
    <source>
        <strain evidence="5">S20</strain>
    </source>
</reference>
<dbReference type="Pfam" id="PF00005">
    <property type="entry name" value="ABC_tran"/>
    <property type="match status" value="1"/>
</dbReference>
<dbReference type="InterPro" id="IPR017871">
    <property type="entry name" value="ABC_transporter-like_CS"/>
</dbReference>
<dbReference type="SUPFAM" id="SSF52540">
    <property type="entry name" value="P-loop containing nucleoside triphosphate hydrolases"/>
    <property type="match status" value="1"/>
</dbReference>
<dbReference type="PANTHER" id="PTHR42794:SF2">
    <property type="entry name" value="ABC TRANSPORTER ATP-BINDING PROTEIN"/>
    <property type="match status" value="1"/>
</dbReference>
<keyword evidence="2" id="KW-0547">Nucleotide-binding</keyword>
<organism evidence="5">
    <name type="scientific">Methyloraptor flagellatus</name>
    <dbReference type="NCBI Taxonomy" id="3162530"/>
    <lineage>
        <taxon>Bacteria</taxon>
        <taxon>Pseudomonadati</taxon>
        <taxon>Pseudomonadota</taxon>
        <taxon>Alphaproteobacteria</taxon>
        <taxon>Hyphomicrobiales</taxon>
        <taxon>Ancalomicrobiaceae</taxon>
        <taxon>Methyloraptor</taxon>
    </lineage>
</organism>
<dbReference type="Gene3D" id="3.40.50.300">
    <property type="entry name" value="P-loop containing nucleotide triphosphate hydrolases"/>
    <property type="match status" value="1"/>
</dbReference>
<dbReference type="CDD" id="cd03214">
    <property type="entry name" value="ABC_Iron-Siderophores_B12_Hemin"/>
    <property type="match status" value="1"/>
</dbReference>
<dbReference type="PANTHER" id="PTHR42794">
    <property type="entry name" value="HEMIN IMPORT ATP-BINDING PROTEIN HMUV"/>
    <property type="match status" value="1"/>
</dbReference>
<dbReference type="InterPro" id="IPR003439">
    <property type="entry name" value="ABC_transporter-like_ATP-bd"/>
</dbReference>